<dbReference type="InterPro" id="IPR051044">
    <property type="entry name" value="MAG_DAG_Lipase"/>
</dbReference>
<evidence type="ECO:0000313" key="3">
    <source>
        <dbReference type="Proteomes" id="UP000051739"/>
    </source>
</evidence>
<evidence type="ECO:0000259" key="1">
    <source>
        <dbReference type="Pfam" id="PF12146"/>
    </source>
</evidence>
<dbReference type="PANTHER" id="PTHR11614">
    <property type="entry name" value="PHOSPHOLIPASE-RELATED"/>
    <property type="match status" value="1"/>
</dbReference>
<gene>
    <name evidence="2" type="ORF">FC60_GL001398</name>
</gene>
<dbReference type="InterPro" id="IPR022742">
    <property type="entry name" value="Hydrolase_4"/>
</dbReference>
<dbReference type="AlphaFoldDB" id="A0A0R1VC93"/>
<keyword evidence="3" id="KW-1185">Reference proteome</keyword>
<organism evidence="2 3">
    <name type="scientific">Limosilactobacillus gastricus DSM 16045</name>
    <dbReference type="NCBI Taxonomy" id="1423749"/>
    <lineage>
        <taxon>Bacteria</taxon>
        <taxon>Bacillati</taxon>
        <taxon>Bacillota</taxon>
        <taxon>Bacilli</taxon>
        <taxon>Lactobacillales</taxon>
        <taxon>Lactobacillaceae</taxon>
        <taxon>Limosilactobacillus</taxon>
    </lineage>
</organism>
<dbReference type="SUPFAM" id="SSF53474">
    <property type="entry name" value="alpha/beta-Hydrolases"/>
    <property type="match status" value="1"/>
</dbReference>
<accession>A0A0R1VC93</accession>
<comment type="caution">
    <text evidence="2">The sequence shown here is derived from an EMBL/GenBank/DDBJ whole genome shotgun (WGS) entry which is preliminary data.</text>
</comment>
<dbReference type="InterPro" id="IPR000073">
    <property type="entry name" value="AB_hydrolase_1"/>
</dbReference>
<sequence length="284" mass="31887">MFTREDQMGFYDQRTNQVLIDALGIKIHTVANLADYPQANVIIVHGLGEHLEKYDQLTSFLLANHCNVFRYDQPGHGQSEGERGYLQSASDLETTLATIVEQVKSEFYYFPTFLIGHSMGGFTILRYLTKTTGQIAGAVVVDPFSVYQIPTLGKLPLNLDPHQVIPDQTSGGQGVNADSRVEQRAAQDPANLANLKVGIMNALGNGAVELKDNLNQITDPILFLHGQADGVVDYHDTLTVYDQISSEDKELHLYPYIMHSLLVDPSRQTEIYQEILRWLERHHY</sequence>
<dbReference type="Gene3D" id="3.40.50.1820">
    <property type="entry name" value="alpha/beta hydrolase"/>
    <property type="match status" value="1"/>
</dbReference>
<dbReference type="Pfam" id="PF12146">
    <property type="entry name" value="Hydrolase_4"/>
    <property type="match status" value="1"/>
</dbReference>
<reference evidence="2 3" key="1">
    <citation type="journal article" date="2015" name="Genome Announc.">
        <title>Expanding the biotechnology potential of lactobacilli through comparative genomics of 213 strains and associated genera.</title>
        <authorList>
            <person name="Sun Z."/>
            <person name="Harris H.M."/>
            <person name="McCann A."/>
            <person name="Guo C."/>
            <person name="Argimon S."/>
            <person name="Zhang W."/>
            <person name="Yang X."/>
            <person name="Jeffery I.B."/>
            <person name="Cooney J.C."/>
            <person name="Kagawa T.F."/>
            <person name="Liu W."/>
            <person name="Song Y."/>
            <person name="Salvetti E."/>
            <person name="Wrobel A."/>
            <person name="Rasinkangas P."/>
            <person name="Parkhill J."/>
            <person name="Rea M.C."/>
            <person name="O'Sullivan O."/>
            <person name="Ritari J."/>
            <person name="Douillard F.P."/>
            <person name="Paul Ross R."/>
            <person name="Yang R."/>
            <person name="Briner A.E."/>
            <person name="Felis G.E."/>
            <person name="de Vos W.M."/>
            <person name="Barrangou R."/>
            <person name="Klaenhammer T.R."/>
            <person name="Caufield P.W."/>
            <person name="Cui Y."/>
            <person name="Zhang H."/>
            <person name="O'Toole P.W."/>
        </authorList>
    </citation>
    <scope>NUCLEOTIDE SEQUENCE [LARGE SCALE GENOMIC DNA]</scope>
    <source>
        <strain evidence="2 3">DSM 16045</strain>
    </source>
</reference>
<name>A0A0R1VC93_9LACO</name>
<dbReference type="EMBL" id="AZFN01000005">
    <property type="protein sequence ID" value="KRM03102.1"/>
    <property type="molecule type" value="Genomic_DNA"/>
</dbReference>
<dbReference type="PRINTS" id="PR00111">
    <property type="entry name" value="ABHYDROLASE"/>
</dbReference>
<dbReference type="PATRIC" id="fig|1423749.3.peg.1442"/>
<protein>
    <submittedName>
        <fullName evidence="2">Lysophospholipase</fullName>
    </submittedName>
</protein>
<feature type="domain" description="Serine aminopeptidase S33" evidence="1">
    <location>
        <begin position="37"/>
        <end position="265"/>
    </location>
</feature>
<dbReference type="Proteomes" id="UP000051739">
    <property type="component" value="Unassembled WGS sequence"/>
</dbReference>
<evidence type="ECO:0000313" key="2">
    <source>
        <dbReference type="EMBL" id="KRM03102.1"/>
    </source>
</evidence>
<dbReference type="InterPro" id="IPR029058">
    <property type="entry name" value="AB_hydrolase_fold"/>
</dbReference>
<proteinExistence type="predicted"/>